<dbReference type="Proteomes" id="UP000006868">
    <property type="component" value="Plasmid pSC2"/>
</dbReference>
<name>E3EKY7_PAEPS</name>
<reference evidence="1 2" key="1">
    <citation type="journal article" date="2011" name="J. Bacteriol.">
        <title>Complete genome sequence of Paenibacillus polymyxa SC2, a strain of plant growth-promoting Rhizobacterium with broad-spectrum antimicrobial activity.</title>
        <authorList>
            <person name="Ma M."/>
            <person name="Wang C."/>
            <person name="Ding Y."/>
            <person name="Li L."/>
            <person name="Shen D."/>
            <person name="Jiang X."/>
            <person name="Guan D."/>
            <person name="Cao F."/>
            <person name="Chen H."/>
            <person name="Feng R."/>
            <person name="Wang X."/>
            <person name="Ge Y."/>
            <person name="Yao L."/>
            <person name="Bing X."/>
            <person name="Yang X."/>
            <person name="Li J."/>
            <person name="Du B."/>
        </authorList>
    </citation>
    <scope>NUCLEOTIDE SEQUENCE [LARGE SCALE GENOMIC DNA]</scope>
    <source>
        <strain evidence="1 2">SC2</strain>
        <plasmid evidence="2">pSC2</plasmid>
    </source>
</reference>
<dbReference type="InterPro" id="IPR043733">
    <property type="entry name" value="DUF5677"/>
</dbReference>
<dbReference type="Pfam" id="PF18928">
    <property type="entry name" value="DUF5677"/>
    <property type="match status" value="1"/>
</dbReference>
<dbReference type="PATRIC" id="fig|886882.15.peg.6090"/>
<evidence type="ECO:0000313" key="2">
    <source>
        <dbReference type="Proteomes" id="UP000006868"/>
    </source>
</evidence>
<dbReference type="RefSeq" id="WP_013386306.1">
    <property type="nucleotide sequence ID" value="NC_014628.2"/>
</dbReference>
<geneLocation type="plasmid" evidence="1 2">
    <name>pSC2</name>
</geneLocation>
<dbReference type="AlphaFoldDB" id="E3EKY7"/>
<evidence type="ECO:0000313" key="1">
    <source>
        <dbReference type="EMBL" id="ADO59892.1"/>
    </source>
</evidence>
<gene>
    <name evidence="1" type="ORF">PPSC2_28700</name>
</gene>
<dbReference type="KEGG" id="ppm:PPSC2_28700"/>
<protein>
    <submittedName>
        <fullName evidence="1">Uncharacterized protein</fullName>
    </submittedName>
</protein>
<accession>E3EKY7</accession>
<keyword evidence="1" id="KW-0614">Plasmid</keyword>
<proteinExistence type="predicted"/>
<organism evidence="1 2">
    <name type="scientific">Paenibacillus polymyxa (strain SC2)</name>
    <name type="common">Bacillus polymyxa</name>
    <dbReference type="NCBI Taxonomy" id="886882"/>
    <lineage>
        <taxon>Bacteria</taxon>
        <taxon>Bacillati</taxon>
        <taxon>Bacillota</taxon>
        <taxon>Bacilli</taxon>
        <taxon>Bacillales</taxon>
        <taxon>Paenibacillaceae</taxon>
        <taxon>Paenibacillus</taxon>
    </lineage>
</organism>
<dbReference type="EMBL" id="CP002214">
    <property type="protein sequence ID" value="ADO59892.1"/>
    <property type="molecule type" value="Genomic_DNA"/>
</dbReference>
<dbReference type="HOGENOM" id="CLU_969259_0_0_9"/>
<sequence>MNIERHRLDSKTENNLNQLGDMVLFIENLMEECLNQVDGKVPNEVLIPILIHRHLLQKADSIHANIDVGAEDASKAIMRTLIENYIYLAYILHSKTDEKSKAYYLAWYKSLKAELQKFQSDHKKSPIINSFLGGELDHLFPGESVQAEIDWIDKKIKAPWLKEINKKWNKVQRKANQSYINWHALFGHPKIRHVAVSVGMEAEYETLYSIYSQETHSTNAMRLLEHRDGISYFKPLRAYEDPDTIISMASTYLWRATDLTLRKLFPEKQSAFHLYSINKQGRLHDEE</sequence>
<dbReference type="OrthoDB" id="2592429at2"/>
<dbReference type="eggNOG" id="ENOG5033BSM">
    <property type="taxonomic scope" value="Bacteria"/>
</dbReference>